<dbReference type="GO" id="GO:0005634">
    <property type="term" value="C:nucleus"/>
    <property type="evidence" value="ECO:0000318"/>
    <property type="project" value="GO_Central"/>
</dbReference>
<organism evidence="7 8">
    <name type="scientific">Klebsormidium nitens</name>
    <name type="common">Green alga</name>
    <name type="synonym">Ulothrix nitens</name>
    <dbReference type="NCBI Taxonomy" id="105231"/>
    <lineage>
        <taxon>Eukaryota</taxon>
        <taxon>Viridiplantae</taxon>
        <taxon>Streptophyta</taxon>
        <taxon>Klebsormidiophyceae</taxon>
        <taxon>Klebsormidiales</taxon>
        <taxon>Klebsormidiaceae</taxon>
        <taxon>Klebsormidium</taxon>
    </lineage>
</organism>
<evidence type="ECO:0000259" key="6">
    <source>
        <dbReference type="PROSITE" id="PS50030"/>
    </source>
</evidence>
<feature type="domain" description="UBA" evidence="6">
    <location>
        <begin position="57"/>
        <end position="92"/>
    </location>
</feature>
<evidence type="ECO:0000256" key="5">
    <source>
        <dbReference type="SAM" id="MobiDB-lite"/>
    </source>
</evidence>
<dbReference type="GO" id="GO:0017116">
    <property type="term" value="F:single-stranded DNA helicase activity"/>
    <property type="evidence" value="ECO:0000318"/>
    <property type="project" value="GO_Central"/>
</dbReference>
<feature type="compositionally biased region" description="Low complexity" evidence="5">
    <location>
        <begin position="428"/>
        <end position="447"/>
    </location>
</feature>
<protein>
    <submittedName>
        <fullName evidence="7">ATPase WRNIP1</fullName>
    </submittedName>
</protein>
<feature type="region of interest" description="Disordered" evidence="5">
    <location>
        <begin position="1"/>
        <end position="30"/>
    </location>
</feature>
<dbReference type="Pfam" id="PF00004">
    <property type="entry name" value="AAA"/>
    <property type="match status" value="1"/>
</dbReference>
<dbReference type="OMA" id="PLHKLYQ"/>
<dbReference type="InterPro" id="IPR015940">
    <property type="entry name" value="UBA"/>
</dbReference>
<dbReference type="FunFam" id="3.40.50.300:FF:000137">
    <property type="entry name" value="Replication-associated recombination protein A"/>
    <property type="match status" value="1"/>
</dbReference>
<accession>A0A1Y1HVX7</accession>
<evidence type="ECO:0000256" key="2">
    <source>
        <dbReference type="ARBA" id="ARBA00022705"/>
    </source>
</evidence>
<evidence type="ECO:0000256" key="3">
    <source>
        <dbReference type="ARBA" id="ARBA00022741"/>
    </source>
</evidence>
<evidence type="ECO:0000313" key="7">
    <source>
        <dbReference type="EMBL" id="GAQ82775.1"/>
    </source>
</evidence>
<dbReference type="GO" id="GO:0005524">
    <property type="term" value="F:ATP binding"/>
    <property type="evidence" value="ECO:0007669"/>
    <property type="project" value="UniProtKB-KW"/>
</dbReference>
<dbReference type="SUPFAM" id="SSF46934">
    <property type="entry name" value="UBA-like"/>
    <property type="match status" value="1"/>
</dbReference>
<dbReference type="AlphaFoldDB" id="A0A1Y1HVX7"/>
<feature type="region of interest" description="Disordered" evidence="5">
    <location>
        <begin position="354"/>
        <end position="374"/>
    </location>
</feature>
<dbReference type="GO" id="GO:0016887">
    <property type="term" value="F:ATP hydrolysis activity"/>
    <property type="evidence" value="ECO:0007669"/>
    <property type="project" value="InterPro"/>
</dbReference>
<dbReference type="GO" id="GO:0000731">
    <property type="term" value="P:DNA synthesis involved in DNA repair"/>
    <property type="evidence" value="ECO:0000318"/>
    <property type="project" value="GO_Central"/>
</dbReference>
<dbReference type="FunFam" id="1.20.272.10:FF:000001">
    <property type="entry name" value="Putative AAA family ATPase"/>
    <property type="match status" value="1"/>
</dbReference>
<dbReference type="STRING" id="105231.A0A1Y1HVX7"/>
<dbReference type="Gene3D" id="3.40.50.300">
    <property type="entry name" value="P-loop containing nucleotide triphosphate hydrolases"/>
    <property type="match status" value="1"/>
</dbReference>
<dbReference type="Pfam" id="PF12002">
    <property type="entry name" value="MgsA_C"/>
    <property type="match status" value="1"/>
</dbReference>
<evidence type="ECO:0000256" key="4">
    <source>
        <dbReference type="ARBA" id="ARBA00022840"/>
    </source>
</evidence>
<dbReference type="InterPro" id="IPR003959">
    <property type="entry name" value="ATPase_AAA_core"/>
</dbReference>
<dbReference type="CDD" id="cd00009">
    <property type="entry name" value="AAA"/>
    <property type="match status" value="1"/>
</dbReference>
<dbReference type="InterPro" id="IPR003593">
    <property type="entry name" value="AAA+_ATPase"/>
</dbReference>
<reference evidence="7 8" key="1">
    <citation type="journal article" date="2014" name="Nat. Commun.">
        <title>Klebsormidium flaccidum genome reveals primary factors for plant terrestrial adaptation.</title>
        <authorList>
            <person name="Hori K."/>
            <person name="Maruyama F."/>
            <person name="Fujisawa T."/>
            <person name="Togashi T."/>
            <person name="Yamamoto N."/>
            <person name="Seo M."/>
            <person name="Sato S."/>
            <person name="Yamada T."/>
            <person name="Mori H."/>
            <person name="Tajima N."/>
            <person name="Moriyama T."/>
            <person name="Ikeuchi M."/>
            <person name="Watanabe M."/>
            <person name="Wada H."/>
            <person name="Kobayashi K."/>
            <person name="Saito M."/>
            <person name="Masuda T."/>
            <person name="Sasaki-Sekimoto Y."/>
            <person name="Mashiguchi K."/>
            <person name="Awai K."/>
            <person name="Shimojima M."/>
            <person name="Masuda S."/>
            <person name="Iwai M."/>
            <person name="Nobusawa T."/>
            <person name="Narise T."/>
            <person name="Kondo S."/>
            <person name="Saito H."/>
            <person name="Sato R."/>
            <person name="Murakawa M."/>
            <person name="Ihara Y."/>
            <person name="Oshima-Yamada Y."/>
            <person name="Ohtaka K."/>
            <person name="Satoh M."/>
            <person name="Sonobe K."/>
            <person name="Ishii M."/>
            <person name="Ohtani R."/>
            <person name="Kanamori-Sato M."/>
            <person name="Honoki R."/>
            <person name="Miyazaki D."/>
            <person name="Mochizuki H."/>
            <person name="Umetsu J."/>
            <person name="Higashi K."/>
            <person name="Shibata D."/>
            <person name="Kamiya Y."/>
            <person name="Sato N."/>
            <person name="Nakamura Y."/>
            <person name="Tabata S."/>
            <person name="Ida S."/>
            <person name="Kurokawa K."/>
            <person name="Ohta H."/>
        </authorList>
    </citation>
    <scope>NUCLEOTIDE SEQUENCE [LARGE SCALE GENOMIC DNA]</scope>
    <source>
        <strain evidence="7 8">NIES-2285</strain>
    </source>
</reference>
<dbReference type="InterPro" id="IPR009060">
    <property type="entry name" value="UBA-like_sf"/>
</dbReference>
<dbReference type="InterPro" id="IPR021886">
    <property type="entry name" value="MgsA_C"/>
</dbReference>
<evidence type="ECO:0000256" key="1">
    <source>
        <dbReference type="ARBA" id="ARBA00008959"/>
    </source>
</evidence>
<dbReference type="SMART" id="SM00382">
    <property type="entry name" value="AAA"/>
    <property type="match status" value="1"/>
</dbReference>
<keyword evidence="2" id="KW-0235">DNA replication</keyword>
<keyword evidence="4" id="KW-0067">ATP-binding</keyword>
<dbReference type="GO" id="GO:0008047">
    <property type="term" value="F:enzyme activator activity"/>
    <property type="evidence" value="ECO:0000318"/>
    <property type="project" value="GO_Central"/>
</dbReference>
<dbReference type="InterPro" id="IPR027417">
    <property type="entry name" value="P-loop_NTPase"/>
</dbReference>
<dbReference type="GO" id="GO:0003677">
    <property type="term" value="F:DNA binding"/>
    <property type="evidence" value="ECO:0007669"/>
    <property type="project" value="InterPro"/>
</dbReference>
<dbReference type="InterPro" id="IPR051314">
    <property type="entry name" value="AAA_ATPase_RarA/MGS1/WRNIP1"/>
</dbReference>
<keyword evidence="3" id="KW-0547">Nucleotide-binding</keyword>
<sequence length="724" mass="75798">MEGTGSGSEAAPASEQNKPRPLIGEAAGSMTVIGNGGGPAADGNAQILGRARNLLLISQLLDMGFDVKAAEDALQATGGGSAEKAADWLLGERGAGGTKAGGLEPTKQTTVNQFFNPPVAKRAASADPDDRGKASLWARRGAEAEGRPAKLQRLEPPPAKLAPLEGLVTPPKKQAKFTPLAERLRPQTLDDLVGQEQLVGPGTMLRSLIVSNAVPSMIFWGPPGSGKTTLARVIARQVSSRFVQLSAVTAGVKEVREVLEAAKNARRMGQRTLLFVDETHRFNKSQQDAFLPAVEAGDVTLIGATTENPSFELNAALLSRCRVFTLSKLQPEHIKAVLQRALSDEARGLASLESLQRAPETGPSAPTSGDVPEKKPRFAAEEAAIDFLAGAADGDARAALNALEMAAGAALERASQVGGRRREAGPLSEIAGASSGPESASPVSPSGRGALPSKVSAGLTDGPFGSPVEGAEFPWQHWDAEGVPPSGRASSEPLRKSSLGGGEEKPGESGPQRATDSSPRKADVGGPVVISLADVSEALQRSHVLYDKTGEEHYNVISALHKSMRGGDADAALYWLARMLRGGEGPLYVARRLVRFASEDVGLADPNALPQAVAAYQACHFLGMPECDVCLAQCVAYLALAPKSVACYRAIQAAQEAVASTGQNEPVPLHLRNAPTRLMRQLGYGKGYIYPPGQAEEPEQEYMPPSLVGRKFLDWPPQSGGAGP</sequence>
<dbReference type="OrthoDB" id="10265467at2759"/>
<dbReference type="Gene3D" id="1.10.8.10">
    <property type="entry name" value="DNA helicase RuvA subunit, C-terminal domain"/>
    <property type="match status" value="1"/>
</dbReference>
<dbReference type="Gene3D" id="1.10.3710.10">
    <property type="entry name" value="DNA polymerase III clamp loader subunits, C-terminal domain"/>
    <property type="match status" value="1"/>
</dbReference>
<dbReference type="InterPro" id="IPR032423">
    <property type="entry name" value="AAA_assoc_2"/>
</dbReference>
<dbReference type="PROSITE" id="PS50030">
    <property type="entry name" value="UBA"/>
    <property type="match status" value="1"/>
</dbReference>
<name>A0A1Y1HVX7_KLENI</name>
<dbReference type="PANTHER" id="PTHR13779:SF7">
    <property type="entry name" value="ATPASE WRNIP1"/>
    <property type="match status" value="1"/>
</dbReference>
<gene>
    <name evidence="7" type="ORF">KFL_001240070</name>
</gene>
<dbReference type="Gene3D" id="1.10.8.60">
    <property type="match status" value="1"/>
</dbReference>
<dbReference type="InterPro" id="IPR008921">
    <property type="entry name" value="DNA_pol3_clamp-load_cplx_C"/>
</dbReference>
<feature type="region of interest" description="Disordered" evidence="5">
    <location>
        <begin position="413"/>
        <end position="525"/>
    </location>
</feature>
<comment type="similarity">
    <text evidence="1">Belongs to the AAA ATPase family. RarA/MGS1/WRNIP1 subfamily.</text>
</comment>
<dbReference type="Pfam" id="PF16193">
    <property type="entry name" value="AAA_assoc_2"/>
    <property type="match status" value="1"/>
</dbReference>
<dbReference type="EMBL" id="DF237073">
    <property type="protein sequence ID" value="GAQ82775.1"/>
    <property type="molecule type" value="Genomic_DNA"/>
</dbReference>
<dbReference type="Proteomes" id="UP000054558">
    <property type="component" value="Unassembled WGS sequence"/>
</dbReference>
<dbReference type="GO" id="GO:0006261">
    <property type="term" value="P:DNA-templated DNA replication"/>
    <property type="evidence" value="ECO:0000318"/>
    <property type="project" value="GO_Central"/>
</dbReference>
<dbReference type="PANTHER" id="PTHR13779">
    <property type="entry name" value="WERNER HELICASE-INTERACTING PROTEIN 1 FAMILY MEMBER"/>
    <property type="match status" value="1"/>
</dbReference>
<evidence type="ECO:0000313" key="8">
    <source>
        <dbReference type="Proteomes" id="UP000054558"/>
    </source>
</evidence>
<keyword evidence="8" id="KW-1185">Reference proteome</keyword>
<proteinExistence type="inferred from homology"/>
<dbReference type="Pfam" id="PF22562">
    <property type="entry name" value="UBA_7"/>
    <property type="match status" value="1"/>
</dbReference>
<dbReference type="Gene3D" id="1.20.272.10">
    <property type="match status" value="1"/>
</dbReference>
<dbReference type="SMART" id="SM00165">
    <property type="entry name" value="UBA"/>
    <property type="match status" value="1"/>
</dbReference>
<dbReference type="SUPFAM" id="SSF52540">
    <property type="entry name" value="P-loop containing nucleoside triphosphate hydrolases"/>
    <property type="match status" value="1"/>
</dbReference>
<dbReference type="SUPFAM" id="SSF48019">
    <property type="entry name" value="post-AAA+ oligomerization domain-like"/>
    <property type="match status" value="1"/>
</dbReference>